<dbReference type="AlphaFoldDB" id="A0A9P6W8M5"/>
<dbReference type="InterPro" id="IPR000182">
    <property type="entry name" value="GNAT_dom"/>
</dbReference>
<dbReference type="GO" id="GO:0008999">
    <property type="term" value="F:protein-N-terminal-alanine acetyltransferase activity"/>
    <property type="evidence" value="ECO:0007669"/>
    <property type="project" value="TreeGrafter"/>
</dbReference>
<dbReference type="PANTHER" id="PTHR43441:SF5">
    <property type="entry name" value="FAMILY ACETYLTRANSFERASE, PUTATIVE-RELATED"/>
    <property type="match status" value="1"/>
</dbReference>
<dbReference type="SUPFAM" id="SSF55729">
    <property type="entry name" value="Acyl-CoA N-acyltransferases (Nat)"/>
    <property type="match status" value="1"/>
</dbReference>
<keyword evidence="4" id="KW-1185">Reference proteome</keyword>
<protein>
    <recommendedName>
        <fullName evidence="2">N-acetyltransferase domain-containing protein</fullName>
    </recommendedName>
</protein>
<dbReference type="EMBL" id="PUHQ01000001">
    <property type="protein sequence ID" value="KAG0667680.1"/>
    <property type="molecule type" value="Genomic_DNA"/>
</dbReference>
<reference evidence="3 4" key="1">
    <citation type="submission" date="2020-11" db="EMBL/GenBank/DDBJ databases">
        <title>Kefir isolates.</title>
        <authorList>
            <person name="Marcisauskas S."/>
            <person name="Kim Y."/>
            <person name="Blasche S."/>
        </authorList>
    </citation>
    <scope>NUCLEOTIDE SEQUENCE [LARGE SCALE GENOMIC DNA]</scope>
    <source>
        <strain evidence="3 4">KR</strain>
    </source>
</reference>
<dbReference type="InterPro" id="IPR016181">
    <property type="entry name" value="Acyl_CoA_acyltransferase"/>
</dbReference>
<proteinExistence type="predicted"/>
<evidence type="ECO:0000313" key="4">
    <source>
        <dbReference type="Proteomes" id="UP000777482"/>
    </source>
</evidence>
<dbReference type="GO" id="GO:1990189">
    <property type="term" value="F:protein N-terminal-serine acetyltransferase activity"/>
    <property type="evidence" value="ECO:0007669"/>
    <property type="project" value="TreeGrafter"/>
</dbReference>
<dbReference type="Pfam" id="PF13302">
    <property type="entry name" value="Acetyltransf_3"/>
    <property type="match status" value="1"/>
</dbReference>
<evidence type="ECO:0000313" key="3">
    <source>
        <dbReference type="EMBL" id="KAG0667680.1"/>
    </source>
</evidence>
<dbReference type="PANTHER" id="PTHR43441">
    <property type="entry name" value="RIBOSOMAL-PROTEIN-SERINE ACETYLTRANSFERASE"/>
    <property type="match status" value="1"/>
</dbReference>
<dbReference type="Gene3D" id="3.40.630.30">
    <property type="match status" value="1"/>
</dbReference>
<dbReference type="Proteomes" id="UP000777482">
    <property type="component" value="Unassembled WGS sequence"/>
</dbReference>
<comment type="caution">
    <text evidence="3">The sequence shown here is derived from an EMBL/GenBank/DDBJ whole genome shotgun (WGS) entry which is preliminary data.</text>
</comment>
<evidence type="ECO:0000259" key="2">
    <source>
        <dbReference type="Pfam" id="PF13302"/>
    </source>
</evidence>
<feature type="region of interest" description="Disordered" evidence="1">
    <location>
        <begin position="357"/>
        <end position="376"/>
    </location>
</feature>
<dbReference type="OrthoDB" id="41238at2759"/>
<gene>
    <name evidence="3" type="ORF">C6P46_000217</name>
</gene>
<evidence type="ECO:0000256" key="1">
    <source>
        <dbReference type="SAM" id="MobiDB-lite"/>
    </source>
</evidence>
<feature type="domain" description="N-acetyltransferase" evidence="2">
    <location>
        <begin position="92"/>
        <end position="267"/>
    </location>
</feature>
<sequence length="376" mass="42141">MIAYDAVPQLAMILTALRARLIDDLRSFGPFPSRWLRTAASSSRMPYLNSYTPAPPLERADWHAATPLEAYDLNFAFDLPPRSRLETDGVRLKPVIPSHHARQLYRLFSAYPDTLRYMPYGPFADFDSFLTFFEDRRRRSNCLMFAVYDLGLEFDTQVQGAEEEEEEEETAEGGLGSLRPERIAGVVGLITTPDFRMAELGPLHLADPFQRTHVMTHSIWLLLDWIFASPSPSGGNSIPGLGLRRAQWGAHASNLGSIEAAQRIGFQLETVHAAWERPLKSPTKAGKVELPEFVRDDPGWYEREREIGYGRHSAMLGMSWEDWYGGGGGGGGAKDRVRAMVRRGVVRRKASEVLPNLSSEISSSSARALRDDDEAR</sequence>
<dbReference type="InterPro" id="IPR051908">
    <property type="entry name" value="Ribosomal_N-acetyltransferase"/>
</dbReference>
<organism evidence="3 4">
    <name type="scientific">Rhodotorula mucilaginosa</name>
    <name type="common">Yeast</name>
    <name type="synonym">Rhodotorula rubra</name>
    <dbReference type="NCBI Taxonomy" id="5537"/>
    <lineage>
        <taxon>Eukaryota</taxon>
        <taxon>Fungi</taxon>
        <taxon>Dikarya</taxon>
        <taxon>Basidiomycota</taxon>
        <taxon>Pucciniomycotina</taxon>
        <taxon>Microbotryomycetes</taxon>
        <taxon>Sporidiobolales</taxon>
        <taxon>Sporidiobolaceae</taxon>
        <taxon>Rhodotorula</taxon>
    </lineage>
</organism>
<accession>A0A9P6W8M5</accession>
<feature type="compositionally biased region" description="Low complexity" evidence="1">
    <location>
        <begin position="358"/>
        <end position="367"/>
    </location>
</feature>
<name>A0A9P6W8M5_RHOMI</name>